<evidence type="ECO:0000256" key="1">
    <source>
        <dbReference type="ARBA" id="ARBA00009922"/>
    </source>
</evidence>
<dbReference type="CDD" id="cd18807">
    <property type="entry name" value="SF1_C_UvrD"/>
    <property type="match status" value="1"/>
</dbReference>
<keyword evidence="2 12" id="KW-0547">Nucleotide-binding</keyword>
<comment type="caution">
    <text evidence="15">The sequence shown here is derived from an EMBL/GenBank/DDBJ whole genome shotgun (WGS) entry which is preliminary data.</text>
</comment>
<dbReference type="RefSeq" id="WP_207446623.1">
    <property type="nucleotide sequence ID" value="NZ_CP061091.1"/>
</dbReference>
<feature type="domain" description="UvrD-like helicase C-terminal" evidence="14">
    <location>
        <begin position="291"/>
        <end position="560"/>
    </location>
</feature>
<evidence type="ECO:0000313" key="16">
    <source>
        <dbReference type="Proteomes" id="UP001518990"/>
    </source>
</evidence>
<dbReference type="Pfam" id="PF13361">
    <property type="entry name" value="UvrD_C"/>
    <property type="match status" value="2"/>
</dbReference>
<evidence type="ECO:0000256" key="2">
    <source>
        <dbReference type="ARBA" id="ARBA00022741"/>
    </source>
</evidence>
<dbReference type="InterPro" id="IPR000212">
    <property type="entry name" value="DNA_helicase_UvrD/REP"/>
</dbReference>
<evidence type="ECO:0000256" key="3">
    <source>
        <dbReference type="ARBA" id="ARBA00022801"/>
    </source>
</evidence>
<feature type="domain" description="UvrD-like helicase ATP-binding" evidence="13">
    <location>
        <begin position="6"/>
        <end position="290"/>
    </location>
</feature>
<evidence type="ECO:0000256" key="6">
    <source>
        <dbReference type="ARBA" id="ARBA00023125"/>
    </source>
</evidence>
<dbReference type="Gene3D" id="1.10.10.160">
    <property type="match status" value="1"/>
</dbReference>
<dbReference type="PROSITE" id="PS51198">
    <property type="entry name" value="UVRD_HELICASE_ATP_BIND"/>
    <property type="match status" value="1"/>
</dbReference>
<dbReference type="EMBL" id="JACTNF010000008">
    <property type="protein sequence ID" value="MBO1074820.1"/>
    <property type="molecule type" value="Genomic_DNA"/>
</dbReference>
<dbReference type="EC" id="5.6.2.4" evidence="9"/>
<dbReference type="Proteomes" id="UP001518990">
    <property type="component" value="Unassembled WGS sequence"/>
</dbReference>
<dbReference type="InterPro" id="IPR014017">
    <property type="entry name" value="DNA_helicase_UvrD-like_C"/>
</dbReference>
<protein>
    <recommendedName>
        <fullName evidence="9">DNA 3'-5' helicase</fullName>
        <ecNumber evidence="9">5.6.2.4</ecNumber>
    </recommendedName>
    <alternativeName>
        <fullName evidence="10">DNA 3'-5' helicase II</fullName>
    </alternativeName>
</protein>
<dbReference type="SUPFAM" id="SSF52540">
    <property type="entry name" value="P-loop containing nucleoside triphosphate hydrolases"/>
    <property type="match status" value="1"/>
</dbReference>
<dbReference type="Pfam" id="PF00580">
    <property type="entry name" value="UvrD-helicase"/>
    <property type="match status" value="1"/>
</dbReference>
<comment type="catalytic activity">
    <reaction evidence="8">
        <text>Couples ATP hydrolysis with the unwinding of duplex DNA by translocating in the 3'-5' direction.</text>
        <dbReference type="EC" id="5.6.2.4"/>
    </reaction>
</comment>
<dbReference type="CDD" id="cd17932">
    <property type="entry name" value="DEXQc_UvrD"/>
    <property type="match status" value="1"/>
</dbReference>
<evidence type="ECO:0000256" key="12">
    <source>
        <dbReference type="PROSITE-ProRule" id="PRU00560"/>
    </source>
</evidence>
<evidence type="ECO:0000256" key="9">
    <source>
        <dbReference type="ARBA" id="ARBA00034808"/>
    </source>
</evidence>
<dbReference type="InterPro" id="IPR014016">
    <property type="entry name" value="UvrD-like_ATP-bd"/>
</dbReference>
<evidence type="ECO:0000256" key="4">
    <source>
        <dbReference type="ARBA" id="ARBA00022806"/>
    </source>
</evidence>
<accession>A0ABS3KBK1</accession>
<keyword evidence="6" id="KW-0238">DNA-binding</keyword>
<organism evidence="15 16">
    <name type="scientific">Roseomonas marmotae</name>
    <dbReference type="NCBI Taxonomy" id="2768161"/>
    <lineage>
        <taxon>Bacteria</taxon>
        <taxon>Pseudomonadati</taxon>
        <taxon>Pseudomonadota</taxon>
        <taxon>Alphaproteobacteria</taxon>
        <taxon>Acetobacterales</taxon>
        <taxon>Roseomonadaceae</taxon>
        <taxon>Roseomonas</taxon>
    </lineage>
</organism>
<dbReference type="InterPro" id="IPR013986">
    <property type="entry name" value="DExx_box_DNA_helicase_dom_sf"/>
</dbReference>
<feature type="binding site" evidence="12">
    <location>
        <begin position="27"/>
        <end position="34"/>
    </location>
    <ligand>
        <name>ATP</name>
        <dbReference type="ChEBI" id="CHEBI:30616"/>
    </ligand>
</feature>
<evidence type="ECO:0000313" key="15">
    <source>
        <dbReference type="EMBL" id="MBO1074820.1"/>
    </source>
</evidence>
<dbReference type="InterPro" id="IPR027417">
    <property type="entry name" value="P-loop_NTPase"/>
</dbReference>
<dbReference type="PROSITE" id="PS51217">
    <property type="entry name" value="UVRD_HELICASE_CTER"/>
    <property type="match status" value="1"/>
</dbReference>
<keyword evidence="4 12" id="KW-0347">Helicase</keyword>
<keyword evidence="7" id="KW-0413">Isomerase</keyword>
<keyword evidence="3 12" id="KW-0378">Hydrolase</keyword>
<comment type="catalytic activity">
    <reaction evidence="11">
        <text>ATP + H2O = ADP + phosphate + H(+)</text>
        <dbReference type="Rhea" id="RHEA:13065"/>
        <dbReference type="ChEBI" id="CHEBI:15377"/>
        <dbReference type="ChEBI" id="CHEBI:15378"/>
        <dbReference type="ChEBI" id="CHEBI:30616"/>
        <dbReference type="ChEBI" id="CHEBI:43474"/>
        <dbReference type="ChEBI" id="CHEBI:456216"/>
        <dbReference type="EC" id="5.6.2.4"/>
    </reaction>
</comment>
<evidence type="ECO:0000259" key="13">
    <source>
        <dbReference type="PROSITE" id="PS51198"/>
    </source>
</evidence>
<dbReference type="PANTHER" id="PTHR11070">
    <property type="entry name" value="UVRD / RECB / PCRA DNA HELICASE FAMILY MEMBER"/>
    <property type="match status" value="1"/>
</dbReference>
<evidence type="ECO:0000256" key="8">
    <source>
        <dbReference type="ARBA" id="ARBA00034617"/>
    </source>
</evidence>
<evidence type="ECO:0000256" key="10">
    <source>
        <dbReference type="ARBA" id="ARBA00034923"/>
    </source>
</evidence>
<reference evidence="15 16" key="1">
    <citation type="submission" date="2020-09" db="EMBL/GenBank/DDBJ databases">
        <title>Roseomonas.</title>
        <authorList>
            <person name="Zhu W."/>
        </authorList>
    </citation>
    <scope>NUCLEOTIDE SEQUENCE [LARGE SCALE GENOMIC DNA]</scope>
    <source>
        <strain evidence="15 16">1311</strain>
    </source>
</reference>
<name>A0ABS3KBK1_9PROT</name>
<evidence type="ECO:0000256" key="7">
    <source>
        <dbReference type="ARBA" id="ARBA00023235"/>
    </source>
</evidence>
<keyword evidence="5 12" id="KW-0067">ATP-binding</keyword>
<keyword evidence="16" id="KW-1185">Reference proteome</keyword>
<gene>
    <name evidence="15" type="ORF">IAI60_09380</name>
</gene>
<sequence>MSDYLTRLNPEQRAAVETIDGPLLVLAGAGTGKTRVLTTRFAHILMTRRAWPSQVLAVTFTNKAAKEMRERVSAILGRPAEGLWLGTFHALCARMLRRNAELVGLTSNFTILDTDDQMRLLKQIMAAENIDAKRWTPQALMGAIQRWKDKGLTPDRIGPADDVDFANGRAQGLYAQYQQRLRAVNACDFGDLLLHVTEILRTHPDVLASYHRMFRYILVDEYQDTNTVQYLWLRLLALRENPADRNICCVGDDDQSIYSWRGAEIENILRFEKDFPGAKIVRLESNYRSTRPILGAAAGLIAQNSGRLGKTLRPGRNDADGEKVRIVSLWDSEEEARMVGERIEQAQRRGHKLSEMAILVRAGFQTRAFEERLITLGVPYRVVGGQKFYERAEIRDAMAYLRVLNQPADDLAFERIVNTPKRGLGDTTIRAMHALARQEGKPLVSAAWRMIETGAIRAKPKAALHDLLEGFARWREALPREGHVVVAATLLDESGYTEMWKQDKSPEAAGRLENLKELIRALGEFETLAGFLEHVALVMENDENAEADRVSLMTLHAAKGLEFDTVFLPGWEEGLFPNQRSLDEGGEKSLEEERRLAYVGITRARKHCIISHAANRQMYGSWSSAVPSRFLDELPDAHVEREGGAGAHRNRMASMPSAFSGQFPLVSRKPRVIEAGGWEVAERPARASAIPVGQRVFHQKFGYGRVVAAEDNKLDVEFEHAGRKRVIDTFVEKA</sequence>
<comment type="similarity">
    <text evidence="1">Belongs to the helicase family. UvrD subfamily.</text>
</comment>
<evidence type="ECO:0000256" key="5">
    <source>
        <dbReference type="ARBA" id="ARBA00022840"/>
    </source>
</evidence>
<proteinExistence type="inferred from homology"/>
<evidence type="ECO:0000259" key="14">
    <source>
        <dbReference type="PROSITE" id="PS51217"/>
    </source>
</evidence>
<evidence type="ECO:0000256" key="11">
    <source>
        <dbReference type="ARBA" id="ARBA00048988"/>
    </source>
</evidence>
<dbReference type="PANTHER" id="PTHR11070:SF2">
    <property type="entry name" value="ATP-DEPENDENT DNA HELICASE SRS2"/>
    <property type="match status" value="1"/>
</dbReference>
<dbReference type="Gene3D" id="1.10.486.10">
    <property type="entry name" value="PCRA, domain 4"/>
    <property type="match status" value="1"/>
</dbReference>
<dbReference type="Gene3D" id="3.40.50.300">
    <property type="entry name" value="P-loop containing nucleotide triphosphate hydrolases"/>
    <property type="match status" value="2"/>
</dbReference>